<evidence type="ECO:0000313" key="1">
    <source>
        <dbReference type="EMBL" id="CAG8618794.1"/>
    </source>
</evidence>
<comment type="caution">
    <text evidence="1">The sequence shown here is derived from an EMBL/GenBank/DDBJ whole genome shotgun (WGS) entry which is preliminary data.</text>
</comment>
<proteinExistence type="predicted"/>
<protein>
    <submittedName>
        <fullName evidence="1">4562_t:CDS:1</fullName>
    </submittedName>
</protein>
<organism evidence="1 2">
    <name type="scientific">Scutellospora calospora</name>
    <dbReference type="NCBI Taxonomy" id="85575"/>
    <lineage>
        <taxon>Eukaryota</taxon>
        <taxon>Fungi</taxon>
        <taxon>Fungi incertae sedis</taxon>
        <taxon>Mucoromycota</taxon>
        <taxon>Glomeromycotina</taxon>
        <taxon>Glomeromycetes</taxon>
        <taxon>Diversisporales</taxon>
        <taxon>Gigasporaceae</taxon>
        <taxon>Scutellospora</taxon>
    </lineage>
</organism>
<dbReference type="EMBL" id="CAJVPM010017226">
    <property type="protein sequence ID" value="CAG8618794.1"/>
    <property type="molecule type" value="Genomic_DNA"/>
</dbReference>
<keyword evidence="2" id="KW-1185">Reference proteome</keyword>
<dbReference type="Proteomes" id="UP000789860">
    <property type="component" value="Unassembled WGS sequence"/>
</dbReference>
<feature type="non-terminal residue" evidence="1">
    <location>
        <position position="52"/>
    </location>
</feature>
<gene>
    <name evidence="1" type="ORF">SCALOS_LOCUS7577</name>
</gene>
<feature type="non-terminal residue" evidence="1">
    <location>
        <position position="1"/>
    </location>
</feature>
<sequence length="52" mass="5740">SNSSQISDNITESIFSYQESSITIEGTDNDNNDIVNLLASSKNFLQNLLESE</sequence>
<evidence type="ECO:0000313" key="2">
    <source>
        <dbReference type="Proteomes" id="UP000789860"/>
    </source>
</evidence>
<accession>A0ACA9MXW4</accession>
<name>A0ACA9MXW4_9GLOM</name>
<reference evidence="1" key="1">
    <citation type="submission" date="2021-06" db="EMBL/GenBank/DDBJ databases">
        <authorList>
            <person name="Kallberg Y."/>
            <person name="Tangrot J."/>
            <person name="Rosling A."/>
        </authorList>
    </citation>
    <scope>NUCLEOTIDE SEQUENCE</scope>
    <source>
        <strain evidence="1">AU212A</strain>
    </source>
</reference>